<evidence type="ECO:0000256" key="5">
    <source>
        <dbReference type="ARBA" id="ARBA00022989"/>
    </source>
</evidence>
<dbReference type="Pfam" id="PF00909">
    <property type="entry name" value="Ammonium_transp"/>
    <property type="match status" value="1"/>
</dbReference>
<evidence type="ECO:0000259" key="9">
    <source>
        <dbReference type="Pfam" id="PF00909"/>
    </source>
</evidence>
<feature type="domain" description="Ammonium transporter AmtB-like" evidence="9">
    <location>
        <begin position="2"/>
        <end position="98"/>
    </location>
</feature>
<evidence type="ECO:0000313" key="10">
    <source>
        <dbReference type="EMBL" id="PLW07842.1"/>
    </source>
</evidence>
<evidence type="ECO:0000256" key="6">
    <source>
        <dbReference type="ARBA" id="ARBA00023136"/>
    </source>
</evidence>
<sequence length="99" mass="10955">MIFLSMAVYGVVSFQWFFWGYNLSFAPEASRFIGTLSQVGFMNVNMQPSIGSPKIPAIGYAIYRMMFATITPMIALGAIAKRGRVAPALVFAFVWSTMP</sequence>
<dbReference type="GO" id="GO:0008519">
    <property type="term" value="F:ammonium channel activity"/>
    <property type="evidence" value="ECO:0007669"/>
    <property type="project" value="InterPro"/>
</dbReference>
<dbReference type="Gene3D" id="1.10.3430.10">
    <property type="entry name" value="Ammonium transporter AmtB like domains"/>
    <property type="match status" value="1"/>
</dbReference>
<dbReference type="AlphaFoldDB" id="A0A2N5S3N8"/>
<dbReference type="EMBL" id="PGCJ01001198">
    <property type="protein sequence ID" value="PLW07842.1"/>
    <property type="molecule type" value="Genomic_DNA"/>
</dbReference>
<comment type="subcellular location">
    <subcellularLocation>
        <location evidence="1">Membrane</location>
        <topology evidence="1">Multi-pass membrane protein</topology>
    </subcellularLocation>
</comment>
<evidence type="ECO:0000313" key="11">
    <source>
        <dbReference type="Proteomes" id="UP000235388"/>
    </source>
</evidence>
<keyword evidence="5 8" id="KW-1133">Transmembrane helix</keyword>
<gene>
    <name evidence="10" type="ORF">PCANC_25793</name>
</gene>
<dbReference type="InterPro" id="IPR029020">
    <property type="entry name" value="Ammonium/urea_transptr"/>
</dbReference>
<dbReference type="PANTHER" id="PTHR43029:SF10">
    <property type="entry name" value="AMMONIUM TRANSPORTER MEP2"/>
    <property type="match status" value="1"/>
</dbReference>
<accession>A0A2N5S3N8</accession>
<comment type="similarity">
    <text evidence="2">Belongs to the ammonia transporter channel (TC 1.A.11.2) family.</text>
</comment>
<evidence type="ECO:0000256" key="4">
    <source>
        <dbReference type="ARBA" id="ARBA00022692"/>
    </source>
</evidence>
<dbReference type="SUPFAM" id="SSF111352">
    <property type="entry name" value="Ammonium transporter"/>
    <property type="match status" value="1"/>
</dbReference>
<name>A0A2N5S3N8_9BASI</name>
<keyword evidence="11" id="KW-1185">Reference proteome</keyword>
<keyword evidence="7" id="KW-0924">Ammonia transport</keyword>
<evidence type="ECO:0000256" key="1">
    <source>
        <dbReference type="ARBA" id="ARBA00004141"/>
    </source>
</evidence>
<evidence type="ECO:0000256" key="2">
    <source>
        <dbReference type="ARBA" id="ARBA00005887"/>
    </source>
</evidence>
<comment type="caution">
    <text evidence="10">The sequence shown here is derived from an EMBL/GenBank/DDBJ whole genome shotgun (WGS) entry which is preliminary data.</text>
</comment>
<reference evidence="10 11" key="1">
    <citation type="submission" date="2017-11" db="EMBL/GenBank/DDBJ databases">
        <title>De novo assembly and phasing of dikaryotic genomes from two isolates of Puccinia coronata f. sp. avenae, the causal agent of oat crown rust.</title>
        <authorList>
            <person name="Miller M.E."/>
            <person name="Zhang Y."/>
            <person name="Omidvar V."/>
            <person name="Sperschneider J."/>
            <person name="Schwessinger B."/>
            <person name="Raley C."/>
            <person name="Palmer J.M."/>
            <person name="Garnica D."/>
            <person name="Upadhyaya N."/>
            <person name="Rathjen J."/>
            <person name="Taylor J.M."/>
            <person name="Park R.F."/>
            <person name="Dodds P.N."/>
            <person name="Hirsch C.D."/>
            <person name="Kianian S.F."/>
            <person name="Figueroa M."/>
        </authorList>
    </citation>
    <scope>NUCLEOTIDE SEQUENCE [LARGE SCALE GENOMIC DNA]</scope>
    <source>
        <strain evidence="10">12NC29</strain>
    </source>
</reference>
<dbReference type="GO" id="GO:0005886">
    <property type="term" value="C:plasma membrane"/>
    <property type="evidence" value="ECO:0007669"/>
    <property type="project" value="TreeGrafter"/>
</dbReference>
<evidence type="ECO:0000256" key="7">
    <source>
        <dbReference type="ARBA" id="ARBA00023177"/>
    </source>
</evidence>
<dbReference type="InterPro" id="IPR024041">
    <property type="entry name" value="NH4_transpt_AmtB-like_dom"/>
</dbReference>
<proteinExistence type="inferred from homology"/>
<dbReference type="PANTHER" id="PTHR43029">
    <property type="entry name" value="AMMONIUM TRANSPORTER MEP2"/>
    <property type="match status" value="1"/>
</dbReference>
<protein>
    <recommendedName>
        <fullName evidence="9">Ammonium transporter AmtB-like domain-containing protein</fullName>
    </recommendedName>
</protein>
<dbReference type="InterPro" id="IPR001905">
    <property type="entry name" value="Ammonium_transpt"/>
</dbReference>
<dbReference type="Proteomes" id="UP000235388">
    <property type="component" value="Unassembled WGS sequence"/>
</dbReference>
<dbReference type="STRING" id="200324.A0A2N5S3N8"/>
<keyword evidence="6 8" id="KW-0472">Membrane</keyword>
<keyword evidence="4 8" id="KW-0812">Transmembrane</keyword>
<dbReference type="OrthoDB" id="3019890at2759"/>
<feature type="transmembrane region" description="Helical" evidence="8">
    <location>
        <begin position="61"/>
        <end position="80"/>
    </location>
</feature>
<evidence type="ECO:0000256" key="3">
    <source>
        <dbReference type="ARBA" id="ARBA00022448"/>
    </source>
</evidence>
<organism evidence="10 11">
    <name type="scientific">Puccinia coronata f. sp. avenae</name>
    <dbReference type="NCBI Taxonomy" id="200324"/>
    <lineage>
        <taxon>Eukaryota</taxon>
        <taxon>Fungi</taxon>
        <taxon>Dikarya</taxon>
        <taxon>Basidiomycota</taxon>
        <taxon>Pucciniomycotina</taxon>
        <taxon>Pucciniomycetes</taxon>
        <taxon>Pucciniales</taxon>
        <taxon>Pucciniaceae</taxon>
        <taxon>Puccinia</taxon>
    </lineage>
</organism>
<keyword evidence="3" id="KW-0813">Transport</keyword>
<evidence type="ECO:0000256" key="8">
    <source>
        <dbReference type="SAM" id="Phobius"/>
    </source>
</evidence>